<sequence length="270" mass="31480">MNKYQFVLYIFVSTKSNENGKHYSTPVYWGVSRAMYQNTYHGVLFPIYKIYLFIVIVVIHIIFFKLWKNIYSRIPLFILLFLTFGKELMCKLLSITIEHVNCYFVSNIGYKLSSVFYICSYLLSYFELSVELNFQQPETCSRIHSGKYCCSVDASDLSENILVLNCFGNLYFDVNSLSSQGINISSPQKIIPQNSRESLLSPRSRNLSIYEPLEKHVNSLLFLTFFFSLSLFFQRNYVSVVFNVLVQPNFSLLSFNILCVIKKLIIIRLV</sequence>
<evidence type="ECO:0000313" key="3">
    <source>
        <dbReference type="WBParaSite" id="Hba_09904"/>
    </source>
</evidence>
<dbReference type="Proteomes" id="UP000095283">
    <property type="component" value="Unplaced"/>
</dbReference>
<keyword evidence="1" id="KW-1133">Transmembrane helix</keyword>
<keyword evidence="1" id="KW-0812">Transmembrane</keyword>
<feature type="transmembrane region" description="Helical" evidence="1">
    <location>
        <begin position="108"/>
        <end position="126"/>
    </location>
</feature>
<reference evidence="3" key="1">
    <citation type="submission" date="2016-11" db="UniProtKB">
        <authorList>
            <consortium name="WormBaseParasite"/>
        </authorList>
    </citation>
    <scope>IDENTIFICATION</scope>
</reference>
<name>A0A1I7WXF1_HETBA</name>
<feature type="transmembrane region" description="Helical" evidence="1">
    <location>
        <begin position="76"/>
        <end position="96"/>
    </location>
</feature>
<proteinExistence type="predicted"/>
<keyword evidence="2" id="KW-1185">Reference proteome</keyword>
<accession>A0A1I7WXF1</accession>
<organism evidence="2 3">
    <name type="scientific">Heterorhabditis bacteriophora</name>
    <name type="common">Entomopathogenic nematode worm</name>
    <dbReference type="NCBI Taxonomy" id="37862"/>
    <lineage>
        <taxon>Eukaryota</taxon>
        <taxon>Metazoa</taxon>
        <taxon>Ecdysozoa</taxon>
        <taxon>Nematoda</taxon>
        <taxon>Chromadorea</taxon>
        <taxon>Rhabditida</taxon>
        <taxon>Rhabditina</taxon>
        <taxon>Rhabditomorpha</taxon>
        <taxon>Strongyloidea</taxon>
        <taxon>Heterorhabditidae</taxon>
        <taxon>Heterorhabditis</taxon>
    </lineage>
</organism>
<dbReference type="AlphaFoldDB" id="A0A1I7WXF1"/>
<protein>
    <submittedName>
        <fullName evidence="3">Transmembrane protein</fullName>
    </submittedName>
</protein>
<evidence type="ECO:0000256" key="1">
    <source>
        <dbReference type="SAM" id="Phobius"/>
    </source>
</evidence>
<dbReference type="WBParaSite" id="Hba_09904">
    <property type="protein sequence ID" value="Hba_09904"/>
    <property type="gene ID" value="Hba_09904"/>
</dbReference>
<evidence type="ECO:0000313" key="2">
    <source>
        <dbReference type="Proteomes" id="UP000095283"/>
    </source>
</evidence>
<feature type="transmembrane region" description="Helical" evidence="1">
    <location>
        <begin position="43"/>
        <end position="64"/>
    </location>
</feature>
<keyword evidence="1" id="KW-0472">Membrane</keyword>